<evidence type="ECO:0000313" key="3">
    <source>
        <dbReference type="Proteomes" id="UP001551011"/>
    </source>
</evidence>
<organism evidence="2 3">
    <name type="scientific">Streptomyces flaveolus</name>
    <dbReference type="NCBI Taxonomy" id="67297"/>
    <lineage>
        <taxon>Bacteria</taxon>
        <taxon>Bacillati</taxon>
        <taxon>Actinomycetota</taxon>
        <taxon>Actinomycetes</taxon>
        <taxon>Kitasatosporales</taxon>
        <taxon>Streptomycetaceae</taxon>
        <taxon>Streptomyces</taxon>
    </lineage>
</organism>
<protein>
    <recommendedName>
        <fullName evidence="4">Lipoprotein</fullName>
    </recommendedName>
</protein>
<evidence type="ECO:0000313" key="2">
    <source>
        <dbReference type="EMBL" id="MEU5706236.1"/>
    </source>
</evidence>
<dbReference type="Proteomes" id="UP001551011">
    <property type="component" value="Unassembled WGS sequence"/>
</dbReference>
<dbReference type="PROSITE" id="PS51257">
    <property type="entry name" value="PROKAR_LIPOPROTEIN"/>
    <property type="match status" value="1"/>
</dbReference>
<evidence type="ECO:0008006" key="4">
    <source>
        <dbReference type="Google" id="ProtNLM"/>
    </source>
</evidence>
<dbReference type="EMBL" id="JBFAEG010000003">
    <property type="protein sequence ID" value="MEU5706236.1"/>
    <property type="molecule type" value="Genomic_DNA"/>
</dbReference>
<feature type="signal peptide" evidence="1">
    <location>
        <begin position="1"/>
        <end position="27"/>
    </location>
</feature>
<sequence length="229" mass="23809">MRTVINRRSARGGLFSVAVAGSLFLGAAGCGGDGDGDGIPKDYKVVAGTQLCGGDAVSADASKALKVITGSSRFEASAERYTVARAAADLVEAFWDPERYRGDACRVHTPIGTPDFVLRITWRKVDGAPTGTPAPKFTVLKMGERALAAADSANVQFACRSDKLAGSSGAAHIVIGVERGGMPKEPEGDIKALKDAYATVAHSFSLAMAKELRCEKNGGLPTRPVLDPA</sequence>
<comment type="caution">
    <text evidence="2">The sequence shown here is derived from an EMBL/GenBank/DDBJ whole genome shotgun (WGS) entry which is preliminary data.</text>
</comment>
<evidence type="ECO:0000256" key="1">
    <source>
        <dbReference type="SAM" id="SignalP"/>
    </source>
</evidence>
<feature type="chain" id="PRO_5045100085" description="Lipoprotein" evidence="1">
    <location>
        <begin position="28"/>
        <end position="229"/>
    </location>
</feature>
<accession>A0ABV3A2S3</accession>
<keyword evidence="1" id="KW-0732">Signal</keyword>
<proteinExistence type="predicted"/>
<keyword evidence="3" id="KW-1185">Reference proteome</keyword>
<name>A0ABV3A2S3_9ACTN</name>
<gene>
    <name evidence="2" type="ORF">AB0H04_05005</name>
</gene>
<dbReference type="RefSeq" id="WP_030645270.1">
    <property type="nucleotide sequence ID" value="NZ_JBEXDP010000053.1"/>
</dbReference>
<reference evidence="2 3" key="1">
    <citation type="submission" date="2024-06" db="EMBL/GenBank/DDBJ databases">
        <title>The Natural Products Discovery Center: Release of the First 8490 Sequenced Strains for Exploring Actinobacteria Biosynthetic Diversity.</title>
        <authorList>
            <person name="Kalkreuter E."/>
            <person name="Kautsar S.A."/>
            <person name="Yang D."/>
            <person name="Bader C.D."/>
            <person name="Teijaro C.N."/>
            <person name="Fluegel L."/>
            <person name="Davis C.M."/>
            <person name="Simpson J.R."/>
            <person name="Lauterbach L."/>
            <person name="Steele A.D."/>
            <person name="Gui C."/>
            <person name="Meng S."/>
            <person name="Li G."/>
            <person name="Viehrig K."/>
            <person name="Ye F."/>
            <person name="Su P."/>
            <person name="Kiefer A.F."/>
            <person name="Nichols A."/>
            <person name="Cepeda A.J."/>
            <person name="Yan W."/>
            <person name="Fan B."/>
            <person name="Jiang Y."/>
            <person name="Adhikari A."/>
            <person name="Zheng C.-J."/>
            <person name="Schuster L."/>
            <person name="Cowan T.M."/>
            <person name="Smanski M.J."/>
            <person name="Chevrette M.G."/>
            <person name="De Carvalho L.P.S."/>
            <person name="Shen B."/>
        </authorList>
    </citation>
    <scope>NUCLEOTIDE SEQUENCE [LARGE SCALE GENOMIC DNA]</scope>
    <source>
        <strain evidence="2 3">NPDC020594</strain>
    </source>
</reference>